<feature type="transmembrane region" description="Helical" evidence="1">
    <location>
        <begin position="71"/>
        <end position="90"/>
    </location>
</feature>
<accession>A0AA85KHT1</accession>
<feature type="transmembrane region" description="Helical" evidence="1">
    <location>
        <begin position="156"/>
        <end position="174"/>
    </location>
</feature>
<name>A0AA85KHT1_TRIRE</name>
<evidence type="ECO:0000256" key="1">
    <source>
        <dbReference type="SAM" id="Phobius"/>
    </source>
</evidence>
<evidence type="ECO:0000313" key="2">
    <source>
        <dbReference type="Proteomes" id="UP000050795"/>
    </source>
</evidence>
<protein>
    <submittedName>
        <fullName evidence="3">Uncharacterized protein</fullName>
    </submittedName>
</protein>
<keyword evidence="1" id="KW-0472">Membrane</keyword>
<reference evidence="2" key="1">
    <citation type="submission" date="2022-06" db="EMBL/GenBank/DDBJ databases">
        <authorList>
            <person name="Berger JAMES D."/>
            <person name="Berger JAMES D."/>
        </authorList>
    </citation>
    <scope>NUCLEOTIDE SEQUENCE [LARGE SCALE GENOMIC DNA]</scope>
</reference>
<proteinExistence type="predicted"/>
<feature type="transmembrane region" description="Helical" evidence="1">
    <location>
        <begin position="130"/>
        <end position="150"/>
    </location>
</feature>
<evidence type="ECO:0000313" key="3">
    <source>
        <dbReference type="WBParaSite" id="TREG1_94900.2"/>
    </source>
</evidence>
<keyword evidence="1" id="KW-1133">Transmembrane helix</keyword>
<organism evidence="2 3">
    <name type="scientific">Trichobilharzia regenti</name>
    <name type="common">Nasal bird schistosome</name>
    <dbReference type="NCBI Taxonomy" id="157069"/>
    <lineage>
        <taxon>Eukaryota</taxon>
        <taxon>Metazoa</taxon>
        <taxon>Spiralia</taxon>
        <taxon>Lophotrochozoa</taxon>
        <taxon>Platyhelminthes</taxon>
        <taxon>Trematoda</taxon>
        <taxon>Digenea</taxon>
        <taxon>Strigeidida</taxon>
        <taxon>Schistosomatoidea</taxon>
        <taxon>Schistosomatidae</taxon>
        <taxon>Trichobilharzia</taxon>
    </lineage>
</organism>
<dbReference type="Proteomes" id="UP000050795">
    <property type="component" value="Unassembled WGS sequence"/>
</dbReference>
<reference evidence="3" key="2">
    <citation type="submission" date="2023-11" db="UniProtKB">
        <authorList>
            <consortium name="WormBaseParasite"/>
        </authorList>
    </citation>
    <scope>IDENTIFICATION</scope>
</reference>
<keyword evidence="2" id="KW-1185">Reference proteome</keyword>
<dbReference type="WBParaSite" id="TREG1_94900.2">
    <property type="protein sequence ID" value="TREG1_94900.2"/>
    <property type="gene ID" value="TREG1_94900"/>
</dbReference>
<keyword evidence="1" id="KW-0812">Transmembrane</keyword>
<feature type="transmembrane region" description="Helical" evidence="1">
    <location>
        <begin position="37"/>
        <end position="59"/>
    </location>
</feature>
<sequence length="235" mass="25882">MDKYTKMVLLFVILMSIITIPIPPAMSLIPKPEPSSLLTYLLSITVGPVEAILLILLFTLDTIRTKFPLNLFIMLLHSILASVLTGIPFIEKEFNWVLIVTGSAVVLYILLISIGAALPVDLSRHYIAVLIYDITVLVVTLAVSIGVYYGTGNYKLALVILSFGLTALVIPYGLSCGQSAFGRPQFRTVNDDYCVAAFFVHMTLILLLTAINIGIPYLILHNVLINQVNHFELGF</sequence>
<dbReference type="AlphaFoldDB" id="A0AA85KHT1"/>
<feature type="transmembrane region" description="Helical" evidence="1">
    <location>
        <begin position="195"/>
        <end position="219"/>
    </location>
</feature>
<feature type="transmembrane region" description="Helical" evidence="1">
    <location>
        <begin position="96"/>
        <end position="118"/>
    </location>
</feature>